<dbReference type="PANTHER" id="PTHR42953:SF8">
    <property type="entry name" value="ZINT DOMAIN-CONTAINING PROTEIN"/>
    <property type="match status" value="1"/>
</dbReference>
<evidence type="ECO:0000313" key="3">
    <source>
        <dbReference type="Proteomes" id="UP000469125"/>
    </source>
</evidence>
<accession>A0A6N8FQ01</accession>
<dbReference type="Gene3D" id="3.40.50.1980">
    <property type="entry name" value="Nitrogenase molybdenum iron protein domain"/>
    <property type="match status" value="2"/>
</dbReference>
<evidence type="ECO:0000313" key="2">
    <source>
        <dbReference type="EMBL" id="MUK89979.1"/>
    </source>
</evidence>
<proteinExistence type="predicted"/>
<dbReference type="AlphaFoldDB" id="A0A6N8FQ01"/>
<evidence type="ECO:0000256" key="1">
    <source>
        <dbReference type="SAM" id="SignalP"/>
    </source>
</evidence>
<dbReference type="GO" id="GO:0046872">
    <property type="term" value="F:metal ion binding"/>
    <property type="evidence" value="ECO:0007669"/>
    <property type="project" value="InterPro"/>
</dbReference>
<name>A0A6N8FQ01_9BACI</name>
<dbReference type="PANTHER" id="PTHR42953">
    <property type="entry name" value="HIGH-AFFINITY ZINC UPTAKE SYSTEM PROTEIN ZNUA-RELATED"/>
    <property type="match status" value="1"/>
</dbReference>
<dbReference type="InterPro" id="IPR050492">
    <property type="entry name" value="Bact_metal-bind_prot9"/>
</dbReference>
<gene>
    <name evidence="2" type="ORF">GMD78_16530</name>
</gene>
<reference evidence="2 3" key="1">
    <citation type="submission" date="2019-11" db="EMBL/GenBank/DDBJ databases">
        <authorList>
            <person name="Li X."/>
        </authorList>
    </citation>
    <scope>NUCLEOTIDE SEQUENCE [LARGE SCALE GENOMIC DNA]</scope>
    <source>
        <strain evidence="2 3">L9</strain>
    </source>
</reference>
<protein>
    <submittedName>
        <fullName evidence="2">Adhesin</fullName>
    </submittedName>
</protein>
<dbReference type="InterPro" id="IPR006127">
    <property type="entry name" value="ZnuA-like"/>
</dbReference>
<dbReference type="EMBL" id="WOCA01000016">
    <property type="protein sequence ID" value="MUK89979.1"/>
    <property type="molecule type" value="Genomic_DNA"/>
</dbReference>
<keyword evidence="3" id="KW-1185">Reference proteome</keyword>
<organism evidence="2 3">
    <name type="scientific">Ornithinibacillus caprae</name>
    <dbReference type="NCBI Taxonomy" id="2678566"/>
    <lineage>
        <taxon>Bacteria</taxon>
        <taxon>Bacillati</taxon>
        <taxon>Bacillota</taxon>
        <taxon>Bacilli</taxon>
        <taxon>Bacillales</taxon>
        <taxon>Bacillaceae</taxon>
        <taxon>Ornithinibacillus</taxon>
    </lineage>
</organism>
<sequence length="319" mass="36062">MKNILGIILLLLTGLITIGCTSTDSTTTTDKDVDLTVYTTIYPIQFAIERIGAETVTVNTVYPPGGDAHTYEPTSKKMTEVARSDAFIYLTSGMEAFAESMAGALSSEDVSIVELGEHEELFEATVETHLEDEHDEEHSDDGHNHGDHDPHIWLDPLRMLKMSHLVLDTLIELNPEKEEYYISNFNELETDLLNLEESYQQTLIDKTNKKILVSHSAYGYWEERYGLEQISIHGLSSSDEPSQKELTEIIEQAESSNLHYIIFEQNSSNRVSKIIQDHIDAEALVIHNLSVLLDENIENDEEYLTLMEENLKVLDLATN</sequence>
<dbReference type="RefSeq" id="WP_155670340.1">
    <property type="nucleotide sequence ID" value="NZ_WOCA01000016.1"/>
</dbReference>
<dbReference type="Proteomes" id="UP000469125">
    <property type="component" value="Unassembled WGS sequence"/>
</dbReference>
<dbReference type="GO" id="GO:0030001">
    <property type="term" value="P:metal ion transport"/>
    <property type="evidence" value="ECO:0007669"/>
    <property type="project" value="InterPro"/>
</dbReference>
<dbReference type="PROSITE" id="PS51257">
    <property type="entry name" value="PROKAR_LIPOPROTEIN"/>
    <property type="match status" value="1"/>
</dbReference>
<keyword evidence="1" id="KW-0732">Signal</keyword>
<comment type="caution">
    <text evidence="2">The sequence shown here is derived from an EMBL/GenBank/DDBJ whole genome shotgun (WGS) entry which is preliminary data.</text>
</comment>
<dbReference type="Pfam" id="PF01297">
    <property type="entry name" value="ZnuA"/>
    <property type="match status" value="1"/>
</dbReference>
<dbReference type="SUPFAM" id="SSF53807">
    <property type="entry name" value="Helical backbone' metal receptor"/>
    <property type="match status" value="1"/>
</dbReference>
<feature type="signal peptide" evidence="1">
    <location>
        <begin position="1"/>
        <end position="22"/>
    </location>
</feature>
<feature type="chain" id="PRO_5039519034" evidence="1">
    <location>
        <begin position="23"/>
        <end position="319"/>
    </location>
</feature>